<feature type="region of interest" description="Disordered" evidence="1">
    <location>
        <begin position="360"/>
        <end position="411"/>
    </location>
</feature>
<feature type="compositionally biased region" description="Polar residues" evidence="1">
    <location>
        <begin position="156"/>
        <end position="172"/>
    </location>
</feature>
<keyword evidence="3" id="KW-1185">Reference proteome</keyword>
<feature type="compositionally biased region" description="Low complexity" evidence="1">
    <location>
        <begin position="335"/>
        <end position="348"/>
    </location>
</feature>
<evidence type="ECO:0000313" key="2">
    <source>
        <dbReference type="EMBL" id="CAK7266300.1"/>
    </source>
</evidence>
<comment type="caution">
    <text evidence="2">The sequence shown here is derived from an EMBL/GenBank/DDBJ whole genome shotgun (WGS) entry which is preliminary data.</text>
</comment>
<name>A0ABP0DDK1_9PEZI</name>
<feature type="compositionally biased region" description="Basic and acidic residues" evidence="1">
    <location>
        <begin position="375"/>
        <end position="391"/>
    </location>
</feature>
<feature type="region of interest" description="Disordered" evidence="1">
    <location>
        <begin position="17"/>
        <end position="106"/>
    </location>
</feature>
<dbReference type="EMBL" id="CAWUON010000017">
    <property type="protein sequence ID" value="CAK7266300.1"/>
    <property type="molecule type" value="Genomic_DNA"/>
</dbReference>
<sequence>MSATEVSDDIDATLLTSAGAGASARSENVGPSVVRSDQAAEQQPRDSKNETTSSADHLSLSYESKKGRIIKGGAGDKVGAVDASDGHLSAVGSKSESKSNDSLEDDASSLYSDYLIVADSLIMAADDAGAEIDGCPMADDPASPTQRFGSGDESHPSTQQQQQFTPMTSTVPESPPPTDQLESQTRDALFTAPPVPPKIPEIRHERVESRGKTRSLIAAQRSLAMEETHSKQQEEETTVKPLVMAEAKESRIKGKKILSGFKRLRQTNSRQESKSSAKPTVNSTANQVSEATLTPSPQQQSQNPASSNKLPMANPSPQAITDQSREAQHTQQSRPAALLPPTAPLGQPLAVVDRGVDDVGVPASLRPGSNTVPVEQHESRYPQQEQHRQLEQLHGSHGPESHAQQHPPQRIPRAIPCDECEAYYAEAWAQSESHRQALSSQLAAACEQSTAQIALLHERDAEIADLSALVERLRTRIQEQVRRLEQGPAGFSGTGAVPGPTTGNAIGAGVGLLPDGQIRARWKGLQWQIRQCVEARLATLPSTALPGPLYPEQILFLRRLTPDHGKFLRSHKGAGSLVEAAIWTVLAQAVFGGARRASQMCWAAPWSTQLVKMNDQLLLMHPHEPAFHHWRVQTAVFVRSLEESTKHDRQQQPTAALYIDAIVHQVQDKVSFLLALDARDTYTRLDARGNPAGNAKLSLSSASVVRQQLRDIVAEAISLDADLCQQLPWYYVHYPTTSSGDRHGMPFDPREMENVAFVLDSASAGHARRGSDPASALGINSQHTQDNVCFVVRPALFKAGTSRGEAYDQASPLEPSTRKE</sequence>
<organism evidence="2 3">
    <name type="scientific">Sporothrix epigloea</name>
    <dbReference type="NCBI Taxonomy" id="1892477"/>
    <lineage>
        <taxon>Eukaryota</taxon>
        <taxon>Fungi</taxon>
        <taxon>Dikarya</taxon>
        <taxon>Ascomycota</taxon>
        <taxon>Pezizomycotina</taxon>
        <taxon>Sordariomycetes</taxon>
        <taxon>Sordariomycetidae</taxon>
        <taxon>Ophiostomatales</taxon>
        <taxon>Ophiostomataceae</taxon>
        <taxon>Sporothrix</taxon>
    </lineage>
</organism>
<proteinExistence type="predicted"/>
<gene>
    <name evidence="2" type="ORF">SEPCBS119000_001955</name>
</gene>
<reference evidence="2 3" key="1">
    <citation type="submission" date="2024-01" db="EMBL/GenBank/DDBJ databases">
        <authorList>
            <person name="Allen C."/>
            <person name="Tagirdzhanova G."/>
        </authorList>
    </citation>
    <scope>NUCLEOTIDE SEQUENCE [LARGE SCALE GENOMIC DNA]</scope>
    <source>
        <strain evidence="2 3">CBS 119000</strain>
    </source>
</reference>
<protein>
    <submittedName>
        <fullName evidence="2">Uncharacterized protein</fullName>
    </submittedName>
</protein>
<feature type="compositionally biased region" description="Basic and acidic residues" evidence="1">
    <location>
        <begin position="200"/>
        <end position="211"/>
    </location>
</feature>
<feature type="compositionally biased region" description="Low complexity" evidence="1">
    <location>
        <begin position="295"/>
        <end position="308"/>
    </location>
</feature>
<evidence type="ECO:0000256" key="1">
    <source>
        <dbReference type="SAM" id="MobiDB-lite"/>
    </source>
</evidence>
<evidence type="ECO:0000313" key="3">
    <source>
        <dbReference type="Proteomes" id="UP001642502"/>
    </source>
</evidence>
<feature type="region of interest" description="Disordered" evidence="1">
    <location>
        <begin position="131"/>
        <end position="348"/>
    </location>
</feature>
<accession>A0ABP0DDK1</accession>
<dbReference type="Proteomes" id="UP001642502">
    <property type="component" value="Unassembled WGS sequence"/>
</dbReference>
<feature type="compositionally biased region" description="Polar residues" evidence="1">
    <location>
        <begin position="266"/>
        <end position="294"/>
    </location>
</feature>
<feature type="compositionally biased region" description="Basic and acidic residues" evidence="1">
    <location>
        <begin position="224"/>
        <end position="238"/>
    </location>
</feature>